<organism evidence="1 2">
    <name type="scientific">Podila minutissima</name>
    <dbReference type="NCBI Taxonomy" id="64525"/>
    <lineage>
        <taxon>Eukaryota</taxon>
        <taxon>Fungi</taxon>
        <taxon>Fungi incertae sedis</taxon>
        <taxon>Mucoromycota</taxon>
        <taxon>Mortierellomycotina</taxon>
        <taxon>Mortierellomycetes</taxon>
        <taxon>Mortierellales</taxon>
        <taxon>Mortierellaceae</taxon>
        <taxon>Podila</taxon>
    </lineage>
</organism>
<keyword evidence="2" id="KW-1185">Reference proteome</keyword>
<reference evidence="1" key="1">
    <citation type="journal article" date="2020" name="Fungal Divers.">
        <title>Resolving the Mortierellaceae phylogeny through synthesis of multi-gene phylogenetics and phylogenomics.</title>
        <authorList>
            <person name="Vandepol N."/>
            <person name="Liber J."/>
            <person name="Desiro A."/>
            <person name="Na H."/>
            <person name="Kennedy M."/>
            <person name="Barry K."/>
            <person name="Grigoriev I.V."/>
            <person name="Miller A.N."/>
            <person name="O'Donnell K."/>
            <person name="Stajich J.E."/>
            <person name="Bonito G."/>
        </authorList>
    </citation>
    <scope>NUCLEOTIDE SEQUENCE</scope>
    <source>
        <strain evidence="1">NVP1</strain>
    </source>
</reference>
<dbReference type="AlphaFoldDB" id="A0A9P5SSS5"/>
<comment type="caution">
    <text evidence="1">The sequence shown here is derived from an EMBL/GenBank/DDBJ whole genome shotgun (WGS) entry which is preliminary data.</text>
</comment>
<dbReference type="EMBL" id="JAAAUY010000017">
    <property type="protein sequence ID" value="KAF9337762.1"/>
    <property type="molecule type" value="Genomic_DNA"/>
</dbReference>
<gene>
    <name evidence="1" type="ORF">BG006_002796</name>
</gene>
<accession>A0A9P5SSS5</accession>
<protein>
    <submittedName>
        <fullName evidence="1">Uncharacterized protein</fullName>
    </submittedName>
</protein>
<name>A0A9P5SSS5_9FUNG</name>
<evidence type="ECO:0000313" key="1">
    <source>
        <dbReference type="EMBL" id="KAF9337762.1"/>
    </source>
</evidence>
<proteinExistence type="predicted"/>
<evidence type="ECO:0000313" key="2">
    <source>
        <dbReference type="Proteomes" id="UP000696485"/>
    </source>
</evidence>
<dbReference type="Proteomes" id="UP000696485">
    <property type="component" value="Unassembled WGS sequence"/>
</dbReference>
<sequence>MSTLVKVLRSNPGLLEVEIGTKEVALLSQIVLCCRFILGRSQPLQVTFNDATSGKKEQILAKLIISSPMELVSQGSKTRSNACELLFSDVDIRVVEWTMDCIFGALTDDEAAVPDTATAQFPTTLTYWSLDVSNLTNAGAKSIGRVLFKSRIQSLRIKCNSFDSDIRWLLVLALSKLRRSSLLSSILCGEAVEFWLQ</sequence>